<accession>A0ACC2J5H2</accession>
<gene>
    <name evidence="1" type="ORF">ONZ43_g1204</name>
</gene>
<sequence>MGPTIKLSSGYEMPQVGFGLWKVDNAVAADTVYNAIKVGYRLFDGAAEKKKANPNASKIAPHLPSATKNYPAKWATKETPARCSEELVPYGSE</sequence>
<organism evidence="1 2">
    <name type="scientific">Nemania bipapillata</name>
    <dbReference type="NCBI Taxonomy" id="110536"/>
    <lineage>
        <taxon>Eukaryota</taxon>
        <taxon>Fungi</taxon>
        <taxon>Dikarya</taxon>
        <taxon>Ascomycota</taxon>
        <taxon>Pezizomycotina</taxon>
        <taxon>Sordariomycetes</taxon>
        <taxon>Xylariomycetidae</taxon>
        <taxon>Xylariales</taxon>
        <taxon>Xylariaceae</taxon>
        <taxon>Nemania</taxon>
    </lineage>
</organism>
<dbReference type="Proteomes" id="UP001153334">
    <property type="component" value="Unassembled WGS sequence"/>
</dbReference>
<proteinExistence type="predicted"/>
<comment type="caution">
    <text evidence="1">The sequence shown here is derived from an EMBL/GenBank/DDBJ whole genome shotgun (WGS) entry which is preliminary data.</text>
</comment>
<evidence type="ECO:0000313" key="1">
    <source>
        <dbReference type="EMBL" id="KAJ8122657.1"/>
    </source>
</evidence>
<dbReference type="EMBL" id="JAPESX010000194">
    <property type="protein sequence ID" value="KAJ8122657.1"/>
    <property type="molecule type" value="Genomic_DNA"/>
</dbReference>
<reference evidence="1" key="1">
    <citation type="submission" date="2022-11" db="EMBL/GenBank/DDBJ databases">
        <title>Genome Sequence of Nemania bipapillata.</title>
        <authorList>
            <person name="Buettner E."/>
        </authorList>
    </citation>
    <scope>NUCLEOTIDE SEQUENCE</scope>
    <source>
        <strain evidence="1">CP14</strain>
    </source>
</reference>
<name>A0ACC2J5H2_9PEZI</name>
<evidence type="ECO:0000313" key="2">
    <source>
        <dbReference type="Proteomes" id="UP001153334"/>
    </source>
</evidence>
<protein>
    <submittedName>
        <fullName evidence="1">Uncharacterized protein</fullName>
    </submittedName>
</protein>
<keyword evidence="2" id="KW-1185">Reference proteome</keyword>